<dbReference type="STRING" id="391595.RLO149_c035840"/>
<name>F7ZAY1_ROSLO</name>
<evidence type="ECO:0000313" key="2">
    <source>
        <dbReference type="Proteomes" id="UP000001353"/>
    </source>
</evidence>
<dbReference type="HOGENOM" id="CLU_033323_8_2_5"/>
<keyword evidence="2" id="KW-1185">Reference proteome</keyword>
<dbReference type="RefSeq" id="WP_013963415.1">
    <property type="nucleotide sequence ID" value="NC_015730.1"/>
</dbReference>
<dbReference type="KEGG" id="rli:RLO149_c035840"/>
<gene>
    <name evidence="1" type="ordered locus">RLO149_c035840</name>
</gene>
<proteinExistence type="predicted"/>
<reference evidence="1 2" key="1">
    <citation type="journal article" date="2011" name="BMC Genomics">
        <title>Comparative genome analysis and genome-guided physiological analysis of Roseobacter litoralis.</title>
        <authorList>
            <person name="Kalhoefer D."/>
            <person name="Thole S."/>
            <person name="Voget S."/>
            <person name="Lehmann R."/>
            <person name="Liesegang H."/>
            <person name="Wollher A."/>
            <person name="Daniel R."/>
            <person name="Simon M."/>
            <person name="Brinkhoff T."/>
        </authorList>
    </citation>
    <scope>NUCLEOTIDE SEQUENCE [LARGE SCALE GENOMIC DNA]</scope>
    <source>
        <strain evidence="2">ATCC 49566 / DSM 6996 / JCM 21268 / NBRC 15278 / OCh 149</strain>
    </source>
</reference>
<dbReference type="PANTHER" id="PTHR48100">
    <property type="entry name" value="BROAD-SPECIFICITY PHOSPHATASE YOR283W-RELATED"/>
    <property type="match status" value="1"/>
</dbReference>
<dbReference type="InterPro" id="IPR013078">
    <property type="entry name" value="His_Pase_superF_clade-1"/>
</dbReference>
<accession>F7ZAY1</accession>
<dbReference type="GO" id="GO:0016791">
    <property type="term" value="F:phosphatase activity"/>
    <property type="evidence" value="ECO:0007669"/>
    <property type="project" value="TreeGrafter"/>
</dbReference>
<dbReference type="eggNOG" id="COG0406">
    <property type="taxonomic scope" value="Bacteria"/>
</dbReference>
<evidence type="ECO:0000313" key="1">
    <source>
        <dbReference type="EMBL" id="AEI95523.1"/>
    </source>
</evidence>
<dbReference type="PANTHER" id="PTHR48100:SF1">
    <property type="entry name" value="HISTIDINE PHOSPHATASE FAMILY PROTEIN-RELATED"/>
    <property type="match status" value="1"/>
</dbReference>
<dbReference type="EMBL" id="CP002623">
    <property type="protein sequence ID" value="AEI95523.1"/>
    <property type="molecule type" value="Genomic_DNA"/>
</dbReference>
<dbReference type="Proteomes" id="UP000001353">
    <property type="component" value="Chromosome"/>
</dbReference>
<dbReference type="OrthoDB" id="8347407at2"/>
<dbReference type="InterPro" id="IPR050275">
    <property type="entry name" value="PGM_Phosphatase"/>
</dbReference>
<protein>
    <submittedName>
        <fullName evidence="1">Phosphoglycerate mutase family protein</fullName>
    </submittedName>
</protein>
<dbReference type="Gene3D" id="3.40.50.1240">
    <property type="entry name" value="Phosphoglycerate mutase-like"/>
    <property type="match status" value="1"/>
</dbReference>
<sequence>MTTWHWVRHGPTHAKSFVGWRDVPADLSDSDQIARLRAHLPSDAVLVSSDLARARDTAHALQATSHHRLPHDPHLREMHFGIWDGMHFDDVAARDPDLSRNFWENPGHITAPGGESWNDAAARVHGAVARISNAYPGRDIIAVAHFGVILTQLQHALQISAYETLSHKIDNFSVTKINRACKTDPVPYINHLP</sequence>
<dbReference type="InterPro" id="IPR029033">
    <property type="entry name" value="His_PPase_superfam"/>
</dbReference>
<dbReference type="CDD" id="cd07067">
    <property type="entry name" value="HP_PGM_like"/>
    <property type="match status" value="1"/>
</dbReference>
<dbReference type="AlphaFoldDB" id="F7ZAY1"/>
<dbReference type="Pfam" id="PF00300">
    <property type="entry name" value="His_Phos_1"/>
    <property type="match status" value="1"/>
</dbReference>
<organism evidence="1 2">
    <name type="scientific">Roseobacter litoralis (strain ATCC 49566 / DSM 6996 / JCM 21268 / NBRC 15278 / OCh 149)</name>
    <dbReference type="NCBI Taxonomy" id="391595"/>
    <lineage>
        <taxon>Bacteria</taxon>
        <taxon>Pseudomonadati</taxon>
        <taxon>Pseudomonadota</taxon>
        <taxon>Alphaproteobacteria</taxon>
        <taxon>Rhodobacterales</taxon>
        <taxon>Roseobacteraceae</taxon>
        <taxon>Roseobacter</taxon>
    </lineage>
</organism>
<dbReference type="SMART" id="SM00855">
    <property type="entry name" value="PGAM"/>
    <property type="match status" value="1"/>
</dbReference>
<dbReference type="SUPFAM" id="SSF53254">
    <property type="entry name" value="Phosphoglycerate mutase-like"/>
    <property type="match status" value="1"/>
</dbReference>
<dbReference type="GO" id="GO:0005737">
    <property type="term" value="C:cytoplasm"/>
    <property type="evidence" value="ECO:0007669"/>
    <property type="project" value="TreeGrafter"/>
</dbReference>